<keyword evidence="9" id="KW-1185">Reference proteome</keyword>
<dbReference type="PANTHER" id="PTHR30288">
    <property type="entry name" value="FLAGELLAR CAP/ASSEMBLY PROTEIN FLID"/>
    <property type="match status" value="1"/>
</dbReference>
<feature type="domain" description="Flagellar hook-associated protein 2 N-terminal" evidence="6">
    <location>
        <begin position="12"/>
        <end position="107"/>
    </location>
</feature>
<dbReference type="KEGG" id="dae:Dtox_0666"/>
<dbReference type="Pfam" id="PF07196">
    <property type="entry name" value="Flagellin_IN"/>
    <property type="match status" value="1"/>
</dbReference>
<comment type="subcellular location">
    <subcellularLocation>
        <location evidence="5">Secreted</location>
    </subcellularLocation>
    <subcellularLocation>
        <location evidence="5">Bacterial flagellum</location>
    </subcellularLocation>
</comment>
<keyword evidence="8" id="KW-0966">Cell projection</keyword>
<dbReference type="InterPro" id="IPR040026">
    <property type="entry name" value="FliD"/>
</dbReference>
<organism evidence="8 9">
    <name type="scientific">Desulfofarcimen acetoxidans (strain ATCC 49208 / DSM 771 / KCTC 5769 / VKM B-1644 / 5575)</name>
    <name type="common">Desulfotomaculum acetoxidans</name>
    <dbReference type="NCBI Taxonomy" id="485916"/>
    <lineage>
        <taxon>Bacteria</taxon>
        <taxon>Bacillati</taxon>
        <taxon>Bacillota</taxon>
        <taxon>Clostridia</taxon>
        <taxon>Eubacteriales</taxon>
        <taxon>Peptococcaceae</taxon>
        <taxon>Desulfofarcimen</taxon>
    </lineage>
</organism>
<keyword evidence="8" id="KW-0282">Flagellum</keyword>
<dbReference type="InterPro" id="IPR010809">
    <property type="entry name" value="FliD_C"/>
</dbReference>
<feature type="domain" description="Flagellar hook-associated protein 2 C-terminal" evidence="7">
    <location>
        <begin position="225"/>
        <end position="491"/>
    </location>
</feature>
<evidence type="ECO:0000313" key="9">
    <source>
        <dbReference type="Proteomes" id="UP000002217"/>
    </source>
</evidence>
<dbReference type="GO" id="GO:0071973">
    <property type="term" value="P:bacterial-type flagellum-dependent cell motility"/>
    <property type="evidence" value="ECO:0007669"/>
    <property type="project" value="TreeGrafter"/>
</dbReference>
<keyword evidence="4 5" id="KW-0975">Bacterial flagellum</keyword>
<gene>
    <name evidence="8" type="ordered locus">Dtox_0666</name>
</gene>
<dbReference type="InterPro" id="IPR010810">
    <property type="entry name" value="Flagellin_hook_IN_motif"/>
</dbReference>
<evidence type="ECO:0000259" key="7">
    <source>
        <dbReference type="Pfam" id="PF07195"/>
    </source>
</evidence>
<comment type="function">
    <text evidence="5">Required for morphogenesis and for the elongation of the flagellar filament by facilitating polymerization of the flagellin monomers at the tip of growing filament. Forms a capping structure, which prevents flagellin subunits (transported through the central channel of the flagellum) from leaking out without polymerization at the distal end.</text>
</comment>
<dbReference type="GO" id="GO:0007155">
    <property type="term" value="P:cell adhesion"/>
    <property type="evidence" value="ECO:0007669"/>
    <property type="project" value="InterPro"/>
</dbReference>
<sequence>MSSSLRISGLASGMDIDSMVKQLMKAERMRLDTLTQKKQTLEWQQEDYRTVNSLLRSLRDATFNMKLQGTFLSRQATSNNESVVKVTTGTSAVDGTYEVSVSQLAKGAYLTGDKINSGNTANLKSQLNLTEGGEKTLVINGPNGTKKTITVDTDTAKMADLVAEINSGLDDSGNTWGVRASYDAVNDRLFLMTKDTGADQTIAVEEGELAQALKLTSGNFAYSSGQNANYKLNGVDLEAATNTVTINGLTLDIKGVSAKDSGGDPTPTTVTVSRNTDAVYNAIKEFVDKYNETIEKVNKEYYEDRYTDYRPLTDTMRESLSDDQEEKWEEKARSGMLRFDSLLGSSLSKFRSTLNSAVDNVSSTENYNNLTKIGITTGSYQDNGKLIISEKKLKEAIQKDPDGVMDLFTKSGDTYKEKGLAGRLYDDITNAMDSVIAKAGSSDSLVDDSVVGKQIKDVSNRITTMEDHLEDIEDRYYKKFSVMEEALSKLSQQSAWITQMLGGK</sequence>
<protein>
    <recommendedName>
        <fullName evidence="5">Flagellar hook-associated protein 2</fullName>
        <shortName evidence="5">HAP2</shortName>
    </recommendedName>
    <alternativeName>
        <fullName evidence="5">Flagellar cap protein</fullName>
    </alternativeName>
</protein>
<evidence type="ECO:0000259" key="6">
    <source>
        <dbReference type="Pfam" id="PF02465"/>
    </source>
</evidence>
<dbReference type="STRING" id="485916.Dtox_0666"/>
<evidence type="ECO:0000256" key="1">
    <source>
        <dbReference type="ARBA" id="ARBA00009764"/>
    </source>
</evidence>
<name>C8W1D6_DESAS</name>
<dbReference type="InterPro" id="IPR003481">
    <property type="entry name" value="FliD_N"/>
</dbReference>
<dbReference type="EMBL" id="CP001720">
    <property type="protein sequence ID" value="ACV61581.1"/>
    <property type="molecule type" value="Genomic_DNA"/>
</dbReference>
<dbReference type="GO" id="GO:0009424">
    <property type="term" value="C:bacterial-type flagellum hook"/>
    <property type="evidence" value="ECO:0007669"/>
    <property type="project" value="UniProtKB-UniRule"/>
</dbReference>
<dbReference type="eggNOG" id="COG1345">
    <property type="taxonomic scope" value="Bacteria"/>
</dbReference>
<evidence type="ECO:0000256" key="3">
    <source>
        <dbReference type="ARBA" id="ARBA00023054"/>
    </source>
</evidence>
<keyword evidence="8" id="KW-0969">Cilium</keyword>
<dbReference type="Pfam" id="PF07195">
    <property type="entry name" value="FliD_C"/>
    <property type="match status" value="1"/>
</dbReference>
<dbReference type="GO" id="GO:0009421">
    <property type="term" value="C:bacterial-type flagellum filament cap"/>
    <property type="evidence" value="ECO:0007669"/>
    <property type="project" value="InterPro"/>
</dbReference>
<accession>C8W1D6</accession>
<proteinExistence type="inferred from homology"/>
<evidence type="ECO:0000313" key="8">
    <source>
        <dbReference type="EMBL" id="ACV61581.1"/>
    </source>
</evidence>
<dbReference type="PANTHER" id="PTHR30288:SF0">
    <property type="entry name" value="FLAGELLAR HOOK-ASSOCIATED PROTEIN 2"/>
    <property type="match status" value="1"/>
</dbReference>
<dbReference type="GO" id="GO:0005576">
    <property type="term" value="C:extracellular region"/>
    <property type="evidence" value="ECO:0007669"/>
    <property type="project" value="UniProtKB-SubCell"/>
</dbReference>
<keyword evidence="3" id="KW-0175">Coiled coil</keyword>
<dbReference type="Proteomes" id="UP000002217">
    <property type="component" value="Chromosome"/>
</dbReference>
<dbReference type="OrthoDB" id="9776025at2"/>
<evidence type="ECO:0000256" key="2">
    <source>
        <dbReference type="ARBA" id="ARBA00011255"/>
    </source>
</evidence>
<comment type="similarity">
    <text evidence="1 5">Belongs to the FliD family.</text>
</comment>
<dbReference type="NCBIfam" id="NF005833">
    <property type="entry name" value="PRK07737.1"/>
    <property type="match status" value="1"/>
</dbReference>
<comment type="subunit">
    <text evidence="2 5">Homopentamer.</text>
</comment>
<evidence type="ECO:0000256" key="5">
    <source>
        <dbReference type="RuleBase" id="RU362066"/>
    </source>
</evidence>
<keyword evidence="5" id="KW-0964">Secreted</keyword>
<reference evidence="8 9" key="1">
    <citation type="journal article" date="2009" name="Stand. Genomic Sci.">
        <title>Complete genome sequence of Desulfotomaculum acetoxidans type strain (5575).</title>
        <authorList>
            <person name="Spring S."/>
            <person name="Lapidus A."/>
            <person name="Schroder M."/>
            <person name="Gleim D."/>
            <person name="Sims D."/>
            <person name="Meincke L."/>
            <person name="Glavina Del Rio T."/>
            <person name="Tice H."/>
            <person name="Copeland A."/>
            <person name="Cheng J.F."/>
            <person name="Lucas S."/>
            <person name="Chen F."/>
            <person name="Nolan M."/>
            <person name="Bruce D."/>
            <person name="Goodwin L."/>
            <person name="Pitluck S."/>
            <person name="Ivanova N."/>
            <person name="Mavromatis K."/>
            <person name="Mikhailova N."/>
            <person name="Pati A."/>
            <person name="Chen A."/>
            <person name="Palaniappan K."/>
            <person name="Land M."/>
            <person name="Hauser L."/>
            <person name="Chang Y.J."/>
            <person name="Jeffries C.D."/>
            <person name="Chain P."/>
            <person name="Saunders E."/>
            <person name="Brettin T."/>
            <person name="Detter J.C."/>
            <person name="Goker M."/>
            <person name="Bristow J."/>
            <person name="Eisen J.A."/>
            <person name="Markowitz V."/>
            <person name="Hugenholtz P."/>
            <person name="Kyrpides N.C."/>
            <person name="Klenk H.P."/>
            <person name="Han C."/>
        </authorList>
    </citation>
    <scope>NUCLEOTIDE SEQUENCE [LARGE SCALE GENOMIC DNA]</scope>
    <source>
        <strain evidence="9">ATCC 49208 / DSM 771 / VKM B-1644</strain>
    </source>
</reference>
<evidence type="ECO:0000256" key="4">
    <source>
        <dbReference type="ARBA" id="ARBA00023143"/>
    </source>
</evidence>
<dbReference type="AlphaFoldDB" id="C8W1D6"/>
<dbReference type="Pfam" id="PF02465">
    <property type="entry name" value="FliD_N"/>
    <property type="match status" value="1"/>
</dbReference>
<dbReference type="RefSeq" id="WP_015756299.1">
    <property type="nucleotide sequence ID" value="NC_013216.1"/>
</dbReference>
<dbReference type="HOGENOM" id="CLU_015182_0_2_9"/>